<gene>
    <name evidence="4" type="ORF">DEACI_0515</name>
    <name evidence="3" type="ORF">DEACI_0945</name>
</gene>
<evidence type="ECO:0000256" key="1">
    <source>
        <dbReference type="SAM" id="Coils"/>
    </source>
</evidence>
<evidence type="ECO:0000313" key="4">
    <source>
        <dbReference type="EMBL" id="CEJ06069.1"/>
    </source>
</evidence>
<dbReference type="Proteomes" id="UP000836597">
    <property type="component" value="Chromosome"/>
</dbReference>
<dbReference type="RefSeq" id="WP_240983987.1">
    <property type="nucleotide sequence ID" value="NZ_CDGJ01000015.1"/>
</dbReference>
<evidence type="ECO:0000256" key="2">
    <source>
        <dbReference type="SAM" id="Phobius"/>
    </source>
</evidence>
<dbReference type="KEGG" id="aacx:DEACI_0945"/>
<reference evidence="3" key="2">
    <citation type="submission" date="2020-01" db="EMBL/GenBank/DDBJ databases">
        <authorList>
            <person name="Hornung B."/>
        </authorList>
    </citation>
    <scope>NUCLEOTIDE SEQUENCE</scope>
    <source>
        <strain evidence="3">PacBioINE</strain>
    </source>
</reference>
<feature type="transmembrane region" description="Helical" evidence="2">
    <location>
        <begin position="63"/>
        <end position="85"/>
    </location>
</feature>
<dbReference type="Proteomes" id="UP001071230">
    <property type="component" value="Unassembled WGS sequence"/>
</dbReference>
<accession>A0A8S0VW11</accession>
<protein>
    <recommendedName>
        <fullName evidence="6">DUF1003 domain-containing protein</fullName>
    </recommendedName>
</protein>
<evidence type="ECO:0008006" key="6">
    <source>
        <dbReference type="Google" id="ProtNLM"/>
    </source>
</evidence>
<proteinExistence type="predicted"/>
<name>A0A8S0VW11_9FIRM</name>
<dbReference type="EMBL" id="CDGJ01000015">
    <property type="protein sequence ID" value="CEJ06069.1"/>
    <property type="molecule type" value="Genomic_DNA"/>
</dbReference>
<keyword evidence="2" id="KW-0812">Transmembrane</keyword>
<evidence type="ECO:0000313" key="5">
    <source>
        <dbReference type="Proteomes" id="UP001071230"/>
    </source>
</evidence>
<reference evidence="4" key="1">
    <citation type="submission" date="2014-11" db="EMBL/GenBank/DDBJ databases">
        <authorList>
            <person name="Hornung B.V."/>
        </authorList>
    </citation>
    <scope>NUCLEOTIDE SEQUENCE</scope>
    <source>
        <strain evidence="4">INE</strain>
    </source>
</reference>
<feature type="transmembrane region" description="Helical" evidence="2">
    <location>
        <begin position="39"/>
        <end position="57"/>
    </location>
</feature>
<keyword evidence="2" id="KW-1133">Transmembrane helix</keyword>
<dbReference type="AlphaFoldDB" id="A0A8S0VW11"/>
<keyword evidence="2" id="KW-0472">Membrane</keyword>
<keyword evidence="1" id="KW-0175">Coiled coil</keyword>
<evidence type="ECO:0000313" key="3">
    <source>
        <dbReference type="EMBL" id="CAA7600293.1"/>
    </source>
</evidence>
<keyword evidence="5" id="KW-1185">Reference proteome</keyword>
<organism evidence="3">
    <name type="scientific">Acididesulfobacillus acetoxydans</name>
    <dbReference type="NCBI Taxonomy" id="1561005"/>
    <lineage>
        <taxon>Bacteria</taxon>
        <taxon>Bacillati</taxon>
        <taxon>Bacillota</taxon>
        <taxon>Clostridia</taxon>
        <taxon>Eubacteriales</taxon>
        <taxon>Peptococcaceae</taxon>
        <taxon>Acididesulfobacillus</taxon>
    </lineage>
</organism>
<sequence length="134" mass="15248">MKEEDGSKGEMRKGGLANKIAWVNDLVAERSTLIFGTMWMFYAFFVYGLLPLIPALKPYEYSFFYWSGWVQLWALPLLMVGQNVIGRAAQARDQETHDAVMAELGIVKEELALAREEREELKILLAELHAKIPG</sequence>
<dbReference type="EMBL" id="LR746496">
    <property type="protein sequence ID" value="CAA7600293.1"/>
    <property type="molecule type" value="Genomic_DNA"/>
</dbReference>
<feature type="coiled-coil region" evidence="1">
    <location>
        <begin position="104"/>
        <end position="131"/>
    </location>
</feature>